<evidence type="ECO:0000313" key="8">
    <source>
        <dbReference type="EMBL" id="PIS40772.1"/>
    </source>
</evidence>
<dbReference type="NCBIfam" id="TIGR00544">
    <property type="entry name" value="lgt"/>
    <property type="match status" value="1"/>
</dbReference>
<dbReference type="EMBL" id="PEXW01000031">
    <property type="protein sequence ID" value="PIS40772.1"/>
    <property type="molecule type" value="Genomic_DNA"/>
</dbReference>
<evidence type="ECO:0000256" key="3">
    <source>
        <dbReference type="ARBA" id="ARBA00022679"/>
    </source>
</evidence>
<sequence length="262" mass="29365">MFKWLVSTPPGSIIASLGGLQIRWYGLIMALALLAGIFLAMKLAEKSGIKSEKIISLAFVAAICAILGARLFHVLEEWSYYGSHLGEVYKFWQGGLAFHGVVFGGLVALFFWSKRNQLSILKLLDIVFPALVLGQAIGRWGNWFNQELYGKPTNLPWAIPIQPEFRVSGYENFSSFHPLFLYESLGNLIILIFLLMLWKKKPKTGIIAASYLILSPALRFGLDFLRLNQPGLGNFSYAQVFCLILIVAGFVILFKVHFKKSV</sequence>
<dbReference type="GO" id="GO:0042158">
    <property type="term" value="P:lipoprotein biosynthetic process"/>
    <property type="evidence" value="ECO:0007669"/>
    <property type="project" value="UniProtKB-UniRule"/>
</dbReference>
<comment type="pathway">
    <text evidence="7">Protein modification; lipoprotein biosynthesis (diacylglyceryl transfer).</text>
</comment>
<comment type="subcellular location">
    <subcellularLocation>
        <location evidence="7">Cell membrane</location>
        <topology evidence="7">Multi-pass membrane protein</topology>
    </subcellularLocation>
</comment>
<feature type="transmembrane region" description="Helical" evidence="7">
    <location>
        <begin position="53"/>
        <end position="72"/>
    </location>
</feature>
<dbReference type="PANTHER" id="PTHR30589:SF0">
    <property type="entry name" value="PHOSPHATIDYLGLYCEROL--PROLIPOPROTEIN DIACYLGLYCERYL TRANSFERASE"/>
    <property type="match status" value="1"/>
</dbReference>
<feature type="transmembrane region" description="Helical" evidence="7">
    <location>
        <begin position="234"/>
        <end position="254"/>
    </location>
</feature>
<comment type="caution">
    <text evidence="8">The sequence shown here is derived from an EMBL/GenBank/DDBJ whole genome shotgun (WGS) entry which is preliminary data.</text>
</comment>
<organism evidence="8 9">
    <name type="scientific">Candidatus Kerfeldbacteria bacterium CG08_land_8_20_14_0_20_43_14</name>
    <dbReference type="NCBI Taxonomy" id="2014246"/>
    <lineage>
        <taxon>Bacteria</taxon>
        <taxon>Candidatus Kerfeldiibacteriota</taxon>
    </lineage>
</organism>
<feature type="transmembrane region" description="Helical" evidence="7">
    <location>
        <begin position="205"/>
        <end position="222"/>
    </location>
</feature>
<reference evidence="9" key="1">
    <citation type="submission" date="2017-09" db="EMBL/GenBank/DDBJ databases">
        <title>Depth-based differentiation of microbial function through sediment-hosted aquifers and enrichment of novel symbionts in the deep terrestrial subsurface.</title>
        <authorList>
            <person name="Probst A.J."/>
            <person name="Ladd B."/>
            <person name="Jarett J.K."/>
            <person name="Geller-Mcgrath D.E."/>
            <person name="Sieber C.M.K."/>
            <person name="Emerson J.B."/>
            <person name="Anantharaman K."/>
            <person name="Thomas B.C."/>
            <person name="Malmstrom R."/>
            <person name="Stieglmeier M."/>
            <person name="Klingl A."/>
            <person name="Woyke T."/>
            <person name="Ryan C.M."/>
            <person name="Banfield J.F."/>
        </authorList>
    </citation>
    <scope>NUCLEOTIDE SEQUENCE [LARGE SCALE GENOMIC DNA]</scope>
</reference>
<accession>A0A2H0YSP3</accession>
<keyword evidence="4 7" id="KW-0812">Transmembrane</keyword>
<evidence type="ECO:0000313" key="9">
    <source>
        <dbReference type="Proteomes" id="UP000236845"/>
    </source>
</evidence>
<dbReference type="Proteomes" id="UP000236845">
    <property type="component" value="Unassembled WGS sequence"/>
</dbReference>
<feature type="transmembrane region" description="Helical" evidence="7">
    <location>
        <begin position="22"/>
        <end position="41"/>
    </location>
</feature>
<evidence type="ECO:0000256" key="4">
    <source>
        <dbReference type="ARBA" id="ARBA00022692"/>
    </source>
</evidence>
<keyword evidence="6 7" id="KW-0472">Membrane</keyword>
<dbReference type="AlphaFoldDB" id="A0A2H0YSP3"/>
<feature type="transmembrane region" description="Helical" evidence="7">
    <location>
        <begin position="179"/>
        <end position="198"/>
    </location>
</feature>
<dbReference type="GO" id="GO:0005886">
    <property type="term" value="C:plasma membrane"/>
    <property type="evidence" value="ECO:0007669"/>
    <property type="project" value="UniProtKB-SubCell"/>
</dbReference>
<name>A0A2H0YSP3_9BACT</name>
<evidence type="ECO:0000256" key="6">
    <source>
        <dbReference type="ARBA" id="ARBA00023136"/>
    </source>
</evidence>
<comment type="function">
    <text evidence="7">Catalyzes the transfer of the diacylglyceryl group from phosphatidylglycerol to the sulfhydryl group of the N-terminal cysteine of a prolipoprotein, the first step in the formation of mature lipoproteins.</text>
</comment>
<comment type="similarity">
    <text evidence="1 7">Belongs to the Lgt family.</text>
</comment>
<evidence type="ECO:0000256" key="7">
    <source>
        <dbReference type="HAMAP-Rule" id="MF_01147"/>
    </source>
</evidence>
<keyword evidence="5 7" id="KW-1133">Transmembrane helix</keyword>
<feature type="binding site" evidence="7">
    <location>
        <position position="139"/>
    </location>
    <ligand>
        <name>a 1,2-diacyl-sn-glycero-3-phospho-(1'-sn-glycerol)</name>
        <dbReference type="ChEBI" id="CHEBI:64716"/>
    </ligand>
</feature>
<comment type="catalytic activity">
    <reaction evidence="7">
        <text>L-cysteinyl-[prolipoprotein] + a 1,2-diacyl-sn-glycero-3-phospho-(1'-sn-glycerol) = an S-1,2-diacyl-sn-glyceryl-L-cysteinyl-[prolipoprotein] + sn-glycerol 1-phosphate + H(+)</text>
        <dbReference type="Rhea" id="RHEA:56712"/>
        <dbReference type="Rhea" id="RHEA-COMP:14679"/>
        <dbReference type="Rhea" id="RHEA-COMP:14680"/>
        <dbReference type="ChEBI" id="CHEBI:15378"/>
        <dbReference type="ChEBI" id="CHEBI:29950"/>
        <dbReference type="ChEBI" id="CHEBI:57685"/>
        <dbReference type="ChEBI" id="CHEBI:64716"/>
        <dbReference type="ChEBI" id="CHEBI:140658"/>
        <dbReference type="EC" id="2.5.1.145"/>
    </reaction>
</comment>
<dbReference type="HAMAP" id="MF_01147">
    <property type="entry name" value="Lgt"/>
    <property type="match status" value="1"/>
</dbReference>
<dbReference type="InterPro" id="IPR001640">
    <property type="entry name" value="Lgt"/>
</dbReference>
<dbReference type="EC" id="2.5.1.145" evidence="7"/>
<feature type="transmembrane region" description="Helical" evidence="7">
    <location>
        <begin position="123"/>
        <end position="141"/>
    </location>
</feature>
<evidence type="ECO:0000256" key="1">
    <source>
        <dbReference type="ARBA" id="ARBA00007150"/>
    </source>
</evidence>
<dbReference type="UniPathway" id="UPA00664"/>
<dbReference type="Pfam" id="PF01790">
    <property type="entry name" value="LGT"/>
    <property type="match status" value="1"/>
</dbReference>
<keyword evidence="3 7" id="KW-0808">Transferase</keyword>
<dbReference type="PANTHER" id="PTHR30589">
    <property type="entry name" value="PROLIPOPROTEIN DIACYLGLYCERYL TRANSFERASE"/>
    <property type="match status" value="1"/>
</dbReference>
<protein>
    <recommendedName>
        <fullName evidence="7">Phosphatidylglycerol--prolipoprotein diacylglyceryl transferase</fullName>
        <ecNumber evidence="7">2.5.1.145</ecNumber>
    </recommendedName>
</protein>
<keyword evidence="2 7" id="KW-1003">Cell membrane</keyword>
<proteinExistence type="inferred from homology"/>
<gene>
    <name evidence="7 8" type="primary">lgt</name>
    <name evidence="8" type="ORF">COT26_01460</name>
</gene>
<feature type="transmembrane region" description="Helical" evidence="7">
    <location>
        <begin position="92"/>
        <end position="111"/>
    </location>
</feature>
<evidence type="ECO:0000256" key="5">
    <source>
        <dbReference type="ARBA" id="ARBA00022989"/>
    </source>
</evidence>
<dbReference type="PROSITE" id="PS01311">
    <property type="entry name" value="LGT"/>
    <property type="match status" value="1"/>
</dbReference>
<keyword evidence="8" id="KW-0449">Lipoprotein</keyword>
<dbReference type="GO" id="GO:0008961">
    <property type="term" value="F:phosphatidylglycerol-prolipoprotein diacylglyceryl transferase activity"/>
    <property type="evidence" value="ECO:0007669"/>
    <property type="project" value="UniProtKB-UniRule"/>
</dbReference>
<evidence type="ECO:0000256" key="2">
    <source>
        <dbReference type="ARBA" id="ARBA00022475"/>
    </source>
</evidence>